<dbReference type="InterPro" id="IPR006478">
    <property type="entry name" value="Formate_DH_asu"/>
</dbReference>
<evidence type="ECO:0000256" key="2">
    <source>
        <dbReference type="ARBA" id="ARBA00001966"/>
    </source>
</evidence>
<evidence type="ECO:0000256" key="8">
    <source>
        <dbReference type="ARBA" id="ARBA00023014"/>
    </source>
</evidence>
<keyword evidence="6" id="KW-0560">Oxidoreductase</keyword>
<proteinExistence type="predicted"/>
<evidence type="ECO:0000256" key="7">
    <source>
        <dbReference type="ARBA" id="ARBA00023004"/>
    </source>
</evidence>
<comment type="cofactor">
    <cofactor evidence="2">
        <name>[4Fe-4S] cluster</name>
        <dbReference type="ChEBI" id="CHEBI:49883"/>
    </cofactor>
</comment>
<evidence type="ECO:0000313" key="12">
    <source>
        <dbReference type="Proteomes" id="UP000230956"/>
    </source>
</evidence>
<accession>A0A2M7T976</accession>
<dbReference type="GO" id="GO:0046872">
    <property type="term" value="F:metal ion binding"/>
    <property type="evidence" value="ECO:0007669"/>
    <property type="project" value="UniProtKB-KW"/>
</dbReference>
<dbReference type="InterPro" id="IPR006655">
    <property type="entry name" value="Mopterin_OxRdtase_prok_CS"/>
</dbReference>
<dbReference type="Gene3D" id="3.40.50.740">
    <property type="match status" value="1"/>
</dbReference>
<dbReference type="GO" id="GO:0015942">
    <property type="term" value="P:formate metabolic process"/>
    <property type="evidence" value="ECO:0007669"/>
    <property type="project" value="InterPro"/>
</dbReference>
<dbReference type="SUPFAM" id="SSF50692">
    <property type="entry name" value="ADC-like"/>
    <property type="match status" value="1"/>
</dbReference>
<dbReference type="GO" id="GO:0016020">
    <property type="term" value="C:membrane"/>
    <property type="evidence" value="ECO:0007669"/>
    <property type="project" value="TreeGrafter"/>
</dbReference>
<dbReference type="CDD" id="cd02790">
    <property type="entry name" value="MopB_CT_Formate-Dh_H"/>
    <property type="match status" value="1"/>
</dbReference>
<dbReference type="InterPro" id="IPR041925">
    <property type="entry name" value="CT_Formate-Dh_H"/>
</dbReference>
<keyword evidence="5" id="KW-0479">Metal-binding</keyword>
<comment type="cofactor">
    <cofactor evidence="1">
        <name>Mo-bis(molybdopterin guanine dinucleotide)</name>
        <dbReference type="ChEBI" id="CHEBI:60539"/>
    </cofactor>
</comment>
<evidence type="ECO:0000256" key="4">
    <source>
        <dbReference type="ARBA" id="ARBA00022505"/>
    </source>
</evidence>
<feature type="domain" description="Molybdopterin dinucleotide-binding" evidence="10">
    <location>
        <begin position="426"/>
        <end position="532"/>
    </location>
</feature>
<gene>
    <name evidence="11" type="ORF">COY37_03315</name>
</gene>
<organism evidence="11 12">
    <name type="scientific">Candidatus Aquicultor secundus</name>
    <dbReference type="NCBI Taxonomy" id="1973895"/>
    <lineage>
        <taxon>Bacteria</taxon>
        <taxon>Bacillati</taxon>
        <taxon>Actinomycetota</taxon>
        <taxon>Candidatus Aquicultoria</taxon>
        <taxon>Candidatus Aquicultorales</taxon>
        <taxon>Candidatus Aquicultoraceae</taxon>
        <taxon>Candidatus Aquicultor</taxon>
    </lineage>
</organism>
<dbReference type="PANTHER" id="PTHR43105">
    <property type="entry name" value="RESPIRATORY NITRATE REDUCTASE"/>
    <property type="match status" value="1"/>
</dbReference>
<dbReference type="FunFam" id="2.40.40.20:FF:000005">
    <property type="entry name" value="Periplasmic nitrate reductase"/>
    <property type="match status" value="1"/>
</dbReference>
<protein>
    <submittedName>
        <fullName evidence="11">Formate dehydrogenase subunit alpha</fullName>
    </submittedName>
</protein>
<dbReference type="GO" id="GO:0003954">
    <property type="term" value="F:NADH dehydrogenase activity"/>
    <property type="evidence" value="ECO:0007669"/>
    <property type="project" value="TreeGrafter"/>
</dbReference>
<dbReference type="InterPro" id="IPR009010">
    <property type="entry name" value="Asp_de-COase-like_dom_sf"/>
</dbReference>
<keyword evidence="3" id="KW-0004">4Fe-4S</keyword>
<dbReference type="GO" id="GO:0043546">
    <property type="term" value="F:molybdopterin cofactor binding"/>
    <property type="evidence" value="ECO:0007669"/>
    <property type="project" value="InterPro"/>
</dbReference>
<sequence length="538" mass="57835">MAGLAKSFGSGAMTNSIEDLAEAKAILVIGSNTTDAHPIIGYQIKKAVREGCAKLIVADPRRINLVDYADIWLELKPGTNIALLNGLMNVIMSEGLADRDFIAARTEGFEELEAILSKYTPDVVEKITGVAADDIRKAAGLYATAENAAICYTMGITQHTSGTNNVLAIANLAMMTGNLGKIGTGVNPLRGQNNVQGACDMGGLPDVFTGYRNVADNAARDKFEKAWGVNLSGTPGLTVTEIMGGAAHGDIKALYIMGENPVLSDPDINHVREALGKLDFLVVQDIFLTETAELADVVLPSAAFAEKEGTFTNTERRVQRVRKAAEAPGIAKPDWQIIAEIGLALRYPMKYSSAEEIFEEIRTLTPSYTGITYERLEEGSLQWPCPSTDHPGTPILHTSAFTRGKGLFSAVEYKAPAEETDAEYPLILTTGRSLWQYHTGTMTRKSAGLEALAPHNWIELNPADAKQYGLADGDRVAVASRRGTITTTVKVTEGIRPGVVFMPFHYAESAANVLTNTAIDPVAKIPEYKVCAVKIAKS</sequence>
<keyword evidence="8" id="KW-0411">Iron-sulfur</keyword>
<dbReference type="Pfam" id="PF00384">
    <property type="entry name" value="Molybdopterin"/>
    <property type="match status" value="1"/>
</dbReference>
<dbReference type="GO" id="GO:0008863">
    <property type="term" value="F:formate dehydrogenase (NAD+) activity"/>
    <property type="evidence" value="ECO:0007669"/>
    <property type="project" value="InterPro"/>
</dbReference>
<dbReference type="SUPFAM" id="SSF53706">
    <property type="entry name" value="Formate dehydrogenase/DMSO reductase, domains 1-3"/>
    <property type="match status" value="1"/>
</dbReference>
<dbReference type="Gene3D" id="3.40.228.10">
    <property type="entry name" value="Dimethylsulfoxide Reductase, domain 2"/>
    <property type="match status" value="1"/>
</dbReference>
<dbReference type="GO" id="GO:0022904">
    <property type="term" value="P:respiratory electron transport chain"/>
    <property type="evidence" value="ECO:0007669"/>
    <property type="project" value="TreeGrafter"/>
</dbReference>
<feature type="domain" description="Molybdopterin oxidoreductase" evidence="9">
    <location>
        <begin position="11"/>
        <end position="341"/>
    </location>
</feature>
<dbReference type="Proteomes" id="UP000230956">
    <property type="component" value="Unassembled WGS sequence"/>
</dbReference>
<dbReference type="InterPro" id="IPR050123">
    <property type="entry name" value="Prok_molybdopt-oxidoreductase"/>
</dbReference>
<evidence type="ECO:0000259" key="9">
    <source>
        <dbReference type="Pfam" id="PF00384"/>
    </source>
</evidence>
<dbReference type="InterPro" id="IPR006657">
    <property type="entry name" value="MoPterin_dinucl-bd_dom"/>
</dbReference>
<keyword evidence="4" id="KW-0500">Molybdenum</keyword>
<keyword evidence="7" id="KW-0408">Iron</keyword>
<dbReference type="FunFam" id="3.40.228.10:FF:000002">
    <property type="entry name" value="Formate dehydrogenase subunit alpha"/>
    <property type="match status" value="1"/>
</dbReference>
<dbReference type="GO" id="GO:0051539">
    <property type="term" value="F:4 iron, 4 sulfur cluster binding"/>
    <property type="evidence" value="ECO:0007669"/>
    <property type="project" value="UniProtKB-KW"/>
</dbReference>
<dbReference type="AlphaFoldDB" id="A0A2M7T976"/>
<evidence type="ECO:0000256" key="3">
    <source>
        <dbReference type="ARBA" id="ARBA00022485"/>
    </source>
</evidence>
<evidence type="ECO:0000256" key="1">
    <source>
        <dbReference type="ARBA" id="ARBA00001942"/>
    </source>
</evidence>
<dbReference type="Pfam" id="PF01568">
    <property type="entry name" value="Molydop_binding"/>
    <property type="match status" value="1"/>
</dbReference>
<evidence type="ECO:0000256" key="5">
    <source>
        <dbReference type="ARBA" id="ARBA00022723"/>
    </source>
</evidence>
<evidence type="ECO:0000313" key="11">
    <source>
        <dbReference type="EMBL" id="PIZ40695.1"/>
    </source>
</evidence>
<evidence type="ECO:0000256" key="6">
    <source>
        <dbReference type="ARBA" id="ARBA00023002"/>
    </source>
</evidence>
<dbReference type="InterPro" id="IPR006656">
    <property type="entry name" value="Mopterin_OxRdtase"/>
</dbReference>
<dbReference type="PROSITE" id="PS00490">
    <property type="entry name" value="MOLYBDOPTERIN_PROK_2"/>
    <property type="match status" value="1"/>
</dbReference>
<dbReference type="Gene3D" id="2.40.40.20">
    <property type="match status" value="1"/>
</dbReference>
<name>A0A2M7T976_9ACTN</name>
<reference evidence="12" key="1">
    <citation type="submission" date="2017-09" db="EMBL/GenBank/DDBJ databases">
        <title>Depth-based differentiation of microbial function through sediment-hosted aquifers and enrichment of novel symbionts in the deep terrestrial subsurface.</title>
        <authorList>
            <person name="Probst A.J."/>
            <person name="Ladd B."/>
            <person name="Jarett J.K."/>
            <person name="Geller-Mcgrath D.E."/>
            <person name="Sieber C.M.K."/>
            <person name="Emerson J.B."/>
            <person name="Anantharaman K."/>
            <person name="Thomas B.C."/>
            <person name="Malmstrom R."/>
            <person name="Stieglmeier M."/>
            <person name="Klingl A."/>
            <person name="Woyke T."/>
            <person name="Ryan C.M."/>
            <person name="Banfield J.F."/>
        </authorList>
    </citation>
    <scope>NUCLEOTIDE SEQUENCE [LARGE SCALE GENOMIC DNA]</scope>
</reference>
<comment type="caution">
    <text evidence="11">The sequence shown here is derived from an EMBL/GenBank/DDBJ whole genome shotgun (WGS) entry which is preliminary data.</text>
</comment>
<dbReference type="EMBL" id="PFNG01000083">
    <property type="protein sequence ID" value="PIZ40695.1"/>
    <property type="molecule type" value="Genomic_DNA"/>
</dbReference>
<dbReference type="PANTHER" id="PTHR43105:SF14">
    <property type="entry name" value="FORMATE DEHYDROGENASE H"/>
    <property type="match status" value="1"/>
</dbReference>
<dbReference type="NCBIfam" id="TIGR01591">
    <property type="entry name" value="Fdh-alpha"/>
    <property type="match status" value="1"/>
</dbReference>
<evidence type="ECO:0000259" key="10">
    <source>
        <dbReference type="Pfam" id="PF01568"/>
    </source>
</evidence>